<name>A0A1W1UMK5_PEPAS</name>
<reference evidence="4" key="1">
    <citation type="submission" date="2017-04" db="EMBL/GenBank/DDBJ databases">
        <authorList>
            <person name="Varghese N."/>
            <person name="Submissions S."/>
        </authorList>
    </citation>
    <scope>NUCLEOTIDE SEQUENCE [LARGE SCALE GENOMIC DNA]</scope>
    <source>
        <strain evidence="4">DSM 20463</strain>
    </source>
</reference>
<organism evidence="3 4">
    <name type="scientific">Peptoniphilus asaccharolyticus DSM 20463</name>
    <dbReference type="NCBI Taxonomy" id="573058"/>
    <lineage>
        <taxon>Bacteria</taxon>
        <taxon>Bacillati</taxon>
        <taxon>Bacillota</taxon>
        <taxon>Tissierellia</taxon>
        <taxon>Tissierellales</taxon>
        <taxon>Peptoniphilaceae</taxon>
        <taxon>Peptoniphilus</taxon>
    </lineage>
</organism>
<dbReference type="OrthoDB" id="9791837at2"/>
<dbReference type="SUPFAM" id="SSF53335">
    <property type="entry name" value="S-adenosyl-L-methionine-dependent methyltransferases"/>
    <property type="match status" value="1"/>
</dbReference>
<evidence type="ECO:0000313" key="4">
    <source>
        <dbReference type="Proteomes" id="UP000192368"/>
    </source>
</evidence>
<sequence length="201" mass="23551">MTNNYFDKVAKVWNTKERENRTFSIYKKIINIFEDGSEKNALEIGSGDGLFASLLAKDLKEIDCIDSSEMMREETDKRLEQLEIENVKVYDENYLETTSKKYDFIYSLTAFHHIVDIEAELNLVKSHLKPNGKFILMDLDTVPASFHKDLPDFDGHDGFSREEMETYFRNVKFEPLNYEILWEGKNGEIDFRIFLMEGIVS</sequence>
<dbReference type="EMBL" id="FWWR01000009">
    <property type="protein sequence ID" value="SMB82253.1"/>
    <property type="molecule type" value="Genomic_DNA"/>
</dbReference>
<dbReference type="Proteomes" id="UP000192368">
    <property type="component" value="Unassembled WGS sequence"/>
</dbReference>
<dbReference type="InterPro" id="IPR029063">
    <property type="entry name" value="SAM-dependent_MTases_sf"/>
</dbReference>
<keyword evidence="1 3" id="KW-0808">Transferase</keyword>
<dbReference type="Pfam" id="PF13489">
    <property type="entry name" value="Methyltransf_23"/>
    <property type="match status" value="1"/>
</dbReference>
<dbReference type="CDD" id="cd02440">
    <property type="entry name" value="AdoMet_MTases"/>
    <property type="match status" value="1"/>
</dbReference>
<evidence type="ECO:0000256" key="1">
    <source>
        <dbReference type="ARBA" id="ARBA00022679"/>
    </source>
</evidence>
<gene>
    <name evidence="3" type="ORF">SAMN00017477_0431</name>
</gene>
<dbReference type="PANTHER" id="PTHR43861">
    <property type="entry name" value="TRANS-ACONITATE 2-METHYLTRANSFERASE-RELATED"/>
    <property type="match status" value="1"/>
</dbReference>
<dbReference type="STRING" id="573058.SAMN00017477_0431"/>
<dbReference type="GO" id="GO:0008168">
    <property type="term" value="F:methyltransferase activity"/>
    <property type="evidence" value="ECO:0007669"/>
    <property type="project" value="UniProtKB-KW"/>
</dbReference>
<feature type="coiled-coil region" evidence="2">
    <location>
        <begin position="65"/>
        <end position="92"/>
    </location>
</feature>
<protein>
    <submittedName>
        <fullName evidence="3">Methyltransferase domain-containing protein</fullName>
    </submittedName>
</protein>
<dbReference type="RefSeq" id="WP_084230111.1">
    <property type="nucleotide sequence ID" value="NZ_FWWR01000009.1"/>
</dbReference>
<keyword evidence="3" id="KW-0489">Methyltransferase</keyword>
<dbReference type="GO" id="GO:0032259">
    <property type="term" value="P:methylation"/>
    <property type="evidence" value="ECO:0007669"/>
    <property type="project" value="UniProtKB-KW"/>
</dbReference>
<keyword evidence="2" id="KW-0175">Coiled coil</keyword>
<dbReference type="PANTHER" id="PTHR43861:SF3">
    <property type="entry name" value="PUTATIVE (AFU_ORTHOLOGUE AFUA_2G14390)-RELATED"/>
    <property type="match status" value="1"/>
</dbReference>
<dbReference type="Gene3D" id="3.40.50.150">
    <property type="entry name" value="Vaccinia Virus protein VP39"/>
    <property type="match status" value="1"/>
</dbReference>
<evidence type="ECO:0000256" key="2">
    <source>
        <dbReference type="SAM" id="Coils"/>
    </source>
</evidence>
<evidence type="ECO:0000313" key="3">
    <source>
        <dbReference type="EMBL" id="SMB82253.1"/>
    </source>
</evidence>
<keyword evidence="4" id="KW-1185">Reference proteome</keyword>
<dbReference type="AlphaFoldDB" id="A0A1W1UMK5"/>
<accession>A0A1W1UMK5</accession>
<proteinExistence type="predicted"/>